<evidence type="ECO:0000313" key="1">
    <source>
        <dbReference type="EMBL" id="ODV79805.1"/>
    </source>
</evidence>
<evidence type="ECO:0000313" key="2">
    <source>
        <dbReference type="Proteomes" id="UP000094285"/>
    </source>
</evidence>
<dbReference type="Proteomes" id="UP000094285">
    <property type="component" value="Unassembled WGS sequence"/>
</dbReference>
<protein>
    <recommendedName>
        <fullName evidence="3">PCI domain-containing protein</fullName>
    </recommendedName>
</protein>
<gene>
    <name evidence="1" type="ORF">CANTADRAFT_48991</name>
</gene>
<dbReference type="AlphaFoldDB" id="A0A1E4SJW6"/>
<proteinExistence type="predicted"/>
<organism evidence="1 2">
    <name type="scientific">Suhomyces tanzawaensis NRRL Y-17324</name>
    <dbReference type="NCBI Taxonomy" id="984487"/>
    <lineage>
        <taxon>Eukaryota</taxon>
        <taxon>Fungi</taxon>
        <taxon>Dikarya</taxon>
        <taxon>Ascomycota</taxon>
        <taxon>Saccharomycotina</taxon>
        <taxon>Pichiomycetes</taxon>
        <taxon>Debaryomycetaceae</taxon>
        <taxon>Suhomyces</taxon>
    </lineage>
</organism>
<keyword evidence="2" id="KW-1185">Reference proteome</keyword>
<evidence type="ECO:0008006" key="3">
    <source>
        <dbReference type="Google" id="ProtNLM"/>
    </source>
</evidence>
<dbReference type="GO" id="GO:0005852">
    <property type="term" value="C:eukaryotic translation initiation factor 3 complex"/>
    <property type="evidence" value="ECO:0007669"/>
    <property type="project" value="TreeGrafter"/>
</dbReference>
<dbReference type="RefSeq" id="XP_020064927.1">
    <property type="nucleotide sequence ID" value="XM_020209656.1"/>
</dbReference>
<dbReference type="PANTHER" id="PTHR15350:SF2">
    <property type="entry name" value="EUKARYOTIC TRANSLATION INITIATION FACTOR 3 SUBUNIT M"/>
    <property type="match status" value="1"/>
</dbReference>
<reference evidence="2" key="1">
    <citation type="submission" date="2016-05" db="EMBL/GenBank/DDBJ databases">
        <title>Comparative genomics of biotechnologically important yeasts.</title>
        <authorList>
            <consortium name="DOE Joint Genome Institute"/>
            <person name="Riley R."/>
            <person name="Haridas S."/>
            <person name="Wolfe K.H."/>
            <person name="Lopes M.R."/>
            <person name="Hittinger C.T."/>
            <person name="Goker M."/>
            <person name="Salamov A."/>
            <person name="Wisecaver J."/>
            <person name="Long T.M."/>
            <person name="Aerts A.L."/>
            <person name="Barry K."/>
            <person name="Choi C."/>
            <person name="Clum A."/>
            <person name="Coughlan A.Y."/>
            <person name="Deshpande S."/>
            <person name="Douglass A.P."/>
            <person name="Hanson S.J."/>
            <person name="Klenk H.-P."/>
            <person name="Labutti K."/>
            <person name="Lapidus A."/>
            <person name="Lindquist E."/>
            <person name="Lipzen A."/>
            <person name="Meier-Kolthoff J.P."/>
            <person name="Ohm R.A."/>
            <person name="Otillar R.P."/>
            <person name="Pangilinan J."/>
            <person name="Peng Y."/>
            <person name="Rokas A."/>
            <person name="Rosa C.A."/>
            <person name="Scheuner C."/>
            <person name="Sibirny A.A."/>
            <person name="Slot J.C."/>
            <person name="Stielow J.B."/>
            <person name="Sun H."/>
            <person name="Kurtzman C.P."/>
            <person name="Blackwell M."/>
            <person name="Grigoriev I.V."/>
            <person name="Jeffries T.W."/>
        </authorList>
    </citation>
    <scope>NUCLEOTIDE SEQUENCE [LARGE SCALE GENOMIC DNA]</scope>
    <source>
        <strain evidence="2">NRRL Y-17324</strain>
    </source>
</reference>
<name>A0A1E4SJW6_9ASCO</name>
<accession>A0A1E4SJW6</accession>
<dbReference type="EMBL" id="KV453911">
    <property type="protein sequence ID" value="ODV79805.1"/>
    <property type="molecule type" value="Genomic_DNA"/>
</dbReference>
<dbReference type="PANTHER" id="PTHR15350">
    <property type="entry name" value="COP9 SIGNALOSOME COMPLEX SUBUNIT 7/DENDRITIC CELL PROTEIN GA17"/>
    <property type="match status" value="1"/>
</dbReference>
<sequence length="401" mass="44738">MASVIVVENDLKDSAREYAQIIDAANQNKEFSESLGKFFKDGSDEISNKSELIDELYKGSSTGVLSKLTDKEFEPTFNLLVYLVGEIAGKQAWDDSKSPLFQILLDTNPKQKLSLRDRKSIKTSTILSAFNTIFNLLPQTSRTRLTILHQILNVVETSNFDYSIIEKNFGSNLVQCATAAQATDAEVKELFWKFVNLDTKYTEKSLHSIKKFTQSHSLNVEELKSLIKFALSSETVDISFLVNNNVASALAANTNEPLVSIFKQYITGEVVEQSKIQDGLPAEFIHNKSRILSLARFFSQASQSKIVFQYSEIPNGDSAYELESLLVTAIKTGVFEGKLNQLAQTFTLSRVNKLIVAGNDQQNAESWKDAKQALIDWKTSLTNIKDIVKSSRENIVNAGSN</sequence>
<dbReference type="OrthoDB" id="10267031at2759"/>
<dbReference type="GO" id="GO:0002183">
    <property type="term" value="P:cytoplasmic translational initiation"/>
    <property type="evidence" value="ECO:0007669"/>
    <property type="project" value="TreeGrafter"/>
</dbReference>
<dbReference type="STRING" id="984487.A0A1E4SJW6"/>
<dbReference type="GeneID" id="30983792"/>
<dbReference type="InterPro" id="IPR045237">
    <property type="entry name" value="COPS7/eIF3m"/>
</dbReference>